<dbReference type="EMBL" id="CM040986">
    <property type="protein sequence ID" value="MCJ8738259.1"/>
    <property type="molecule type" value="Genomic_DNA"/>
</dbReference>
<evidence type="ECO:0000313" key="2">
    <source>
        <dbReference type="Proteomes" id="UP000830395"/>
    </source>
</evidence>
<gene>
    <name evidence="1" type="ORF">PDJAM_G00033680</name>
</gene>
<sequence length="346" mass="38629">MRQGKARYGHTETTNPDITQHSTHKISWQTGRLECVSLDSDEKAALGETTCFISKPIFKNNGLVTFDVTYSINKESNFDRMVTFTANASSDNDRHSPNNELFRSKTIDVKYAIYIALIRHENSTIHINFTSNDLEKPVHQIFKVENDLRDLTVNIFIRVPIKLGVKDIWTNNNLQIQGCNADRVEQPTIPDFVAALQKQPEVNCSVAVCRVFKCAANLSRKQTKFYIISGNVSSGWIEQTGLRSAVFELVSTATLDYNKTTYIYFSFDSLNAAPIGKINTQVEVYEEKFPLKETIGGVVGGLVLLALITAGLYKAGFFKSNYKKMLEEAGAGAEGPRADTEALSQE</sequence>
<protein>
    <submittedName>
        <fullName evidence="1">Uncharacterized protein</fullName>
    </submittedName>
</protein>
<name>A0ACC5YRE1_9TELE</name>
<evidence type="ECO:0000313" key="1">
    <source>
        <dbReference type="EMBL" id="MCJ8738259.1"/>
    </source>
</evidence>
<comment type="caution">
    <text evidence="1">The sequence shown here is derived from an EMBL/GenBank/DDBJ whole genome shotgun (WGS) entry which is preliminary data.</text>
</comment>
<dbReference type="Proteomes" id="UP000830395">
    <property type="component" value="Chromosome 12"/>
</dbReference>
<keyword evidence="2" id="KW-1185">Reference proteome</keyword>
<accession>A0ACC5YRE1</accession>
<organism evidence="1 2">
    <name type="scientific">Pangasius djambal</name>
    <dbReference type="NCBI Taxonomy" id="1691987"/>
    <lineage>
        <taxon>Eukaryota</taxon>
        <taxon>Metazoa</taxon>
        <taxon>Chordata</taxon>
        <taxon>Craniata</taxon>
        <taxon>Vertebrata</taxon>
        <taxon>Euteleostomi</taxon>
        <taxon>Actinopterygii</taxon>
        <taxon>Neopterygii</taxon>
        <taxon>Teleostei</taxon>
        <taxon>Ostariophysi</taxon>
        <taxon>Siluriformes</taxon>
        <taxon>Pangasiidae</taxon>
        <taxon>Pangasius</taxon>
    </lineage>
</organism>
<reference evidence="1" key="1">
    <citation type="submission" date="2020-02" db="EMBL/GenBank/DDBJ databases">
        <title>Genome sequencing of the panga catfish, Pangasius djambal.</title>
        <authorList>
            <person name="Wen M."/>
            <person name="Zahm M."/>
            <person name="Roques C."/>
            <person name="Cabau C."/>
            <person name="Klopp C."/>
            <person name="Donnadieu C."/>
            <person name="Jouanno E."/>
            <person name="Avarre J.-C."/>
            <person name="Campet M."/>
            <person name="Ha T."/>
            <person name="Dugue R."/>
            <person name="Lampietro C."/>
            <person name="Louis A."/>
            <person name="Herpin A."/>
            <person name="Echchiki A."/>
            <person name="Berthelot C."/>
            <person name="Parey E."/>
            <person name="Roest-Crollius H."/>
            <person name="Braasch I."/>
            <person name="Postlethwait J.H."/>
            <person name="Bobe J."/>
            <person name="Montfort J."/>
            <person name="Bouchez O."/>
            <person name="Begum T."/>
            <person name="Schartl M."/>
            <person name="Gustiano R."/>
            <person name="Guiguen Y."/>
        </authorList>
    </citation>
    <scope>NUCLEOTIDE SEQUENCE</scope>
    <source>
        <strain evidence="1">Pdj_M5554</strain>
    </source>
</reference>
<proteinExistence type="predicted"/>